<dbReference type="AlphaFoldDB" id="A0A6N8G2M7"/>
<accession>A0A6N8G2M7</accession>
<dbReference type="EMBL" id="NAPY01000081">
    <property type="protein sequence ID" value="MUL39431.1"/>
    <property type="molecule type" value="Genomic_DNA"/>
</dbReference>
<comment type="caution">
    <text evidence="1">The sequence shown here is derived from an EMBL/GenBank/DDBJ whole genome shotgun (WGS) entry which is preliminary data.</text>
</comment>
<evidence type="ECO:0008006" key="3">
    <source>
        <dbReference type="Google" id="ProtNLM"/>
    </source>
</evidence>
<sequence>MKQPYVLTVNKRQPTPINFQTCYAEDLVRTVPPEGWQRLSTGAGTKGERSYEWARVELSCRHLEGFSRWFLFRRCPERSNDPSFISYYQIFAPSDTSLETMVGVAGQRWRIEECFQFAKD</sequence>
<gene>
    <name evidence="1" type="ORF">BWI75_24960</name>
</gene>
<keyword evidence="2" id="KW-1185">Reference proteome</keyword>
<protein>
    <recommendedName>
        <fullName evidence="3">Transposase</fullName>
    </recommendedName>
</protein>
<evidence type="ECO:0000313" key="2">
    <source>
        <dbReference type="Proteomes" id="UP000441797"/>
    </source>
</evidence>
<organism evidence="1 2">
    <name type="scientific">Gloeocapsopsis dulcis AAB1 = 1H9</name>
    <dbReference type="NCBI Taxonomy" id="1433147"/>
    <lineage>
        <taxon>Bacteria</taxon>
        <taxon>Bacillati</taxon>
        <taxon>Cyanobacteriota</taxon>
        <taxon>Cyanophyceae</taxon>
        <taxon>Oscillatoriophycideae</taxon>
        <taxon>Chroococcales</taxon>
        <taxon>Chroococcaceae</taxon>
        <taxon>Gloeocapsopsis</taxon>
        <taxon>Gloeocapsopsis dulcis</taxon>
    </lineage>
</organism>
<evidence type="ECO:0000313" key="1">
    <source>
        <dbReference type="EMBL" id="MUL39431.1"/>
    </source>
</evidence>
<proteinExistence type="predicted"/>
<name>A0A6N8G2M7_9CHRO</name>
<reference evidence="1 2" key="1">
    <citation type="journal article" date="2019" name="Front. Microbiol.">
        <title>Genomic Features for Desiccation Tolerance and Sugar Biosynthesis in the Extremophile Gloeocapsopsis sp. UTEX B3054.</title>
        <authorList>
            <person name="Urrejola C."/>
            <person name="Alcorta J."/>
            <person name="Salas L."/>
            <person name="Vasquez M."/>
            <person name="Polz M.F."/>
            <person name="Vicuna R."/>
            <person name="Diez B."/>
        </authorList>
    </citation>
    <scope>NUCLEOTIDE SEQUENCE [LARGE SCALE GENOMIC DNA]</scope>
    <source>
        <strain evidence="1 2">1H9</strain>
    </source>
</reference>
<dbReference type="Proteomes" id="UP000441797">
    <property type="component" value="Unassembled WGS sequence"/>
</dbReference>